<evidence type="ECO:0000256" key="3">
    <source>
        <dbReference type="SAM" id="SignalP"/>
    </source>
</evidence>
<keyword evidence="3" id="KW-0732">Signal</keyword>
<reference evidence="5 6" key="1">
    <citation type="submission" date="2018-06" db="EMBL/GenBank/DDBJ databases">
        <title>WGS assembly of Brassica rapa FPsc.</title>
        <authorList>
            <person name="Bowman J."/>
            <person name="Kohchi T."/>
            <person name="Yamato K."/>
            <person name="Jenkins J."/>
            <person name="Shu S."/>
            <person name="Ishizaki K."/>
            <person name="Yamaoka S."/>
            <person name="Nishihama R."/>
            <person name="Nakamura Y."/>
            <person name="Berger F."/>
            <person name="Adam C."/>
            <person name="Aki S."/>
            <person name="Althoff F."/>
            <person name="Araki T."/>
            <person name="Arteaga-Vazquez M."/>
            <person name="Balasubrmanian S."/>
            <person name="Bauer D."/>
            <person name="Boehm C."/>
            <person name="Briginshaw L."/>
            <person name="Caballero-Perez J."/>
            <person name="Catarino B."/>
            <person name="Chen F."/>
            <person name="Chiyoda S."/>
            <person name="Chovatia M."/>
            <person name="Davies K."/>
            <person name="Delmans M."/>
            <person name="Demura T."/>
            <person name="Dierschke T."/>
            <person name="Dolan L."/>
            <person name="Dorantes-Acosta A."/>
            <person name="Eklund D."/>
            <person name="Florent S."/>
            <person name="Flores-Sandoval E."/>
            <person name="Fujiyama A."/>
            <person name="Fukuzawa H."/>
            <person name="Galik B."/>
            <person name="Grimanelli D."/>
            <person name="Grimwood J."/>
            <person name="Grossniklaus U."/>
            <person name="Hamada T."/>
            <person name="Haseloff J."/>
            <person name="Hetherington A."/>
            <person name="Higo A."/>
            <person name="Hirakawa Y."/>
            <person name="Hundley H."/>
            <person name="Ikeda Y."/>
            <person name="Inoue K."/>
            <person name="Inoue S."/>
            <person name="Ishida S."/>
            <person name="Jia Q."/>
            <person name="Kakita M."/>
            <person name="Kanazawa T."/>
            <person name="Kawai Y."/>
            <person name="Kawashima T."/>
            <person name="Kennedy M."/>
            <person name="Kinose K."/>
            <person name="Kinoshita T."/>
            <person name="Kohara Y."/>
            <person name="Koide E."/>
            <person name="Komatsu K."/>
            <person name="Kopischke S."/>
            <person name="Kubo M."/>
            <person name="Kyozuka J."/>
            <person name="Lagercrantz U."/>
            <person name="Lin S."/>
            <person name="Lindquist E."/>
            <person name="Lipzen A."/>
            <person name="Lu C."/>
            <person name="Luna E."/>
            <person name="Martienssen R."/>
            <person name="Minamino N."/>
            <person name="Mizutani M."/>
            <person name="Mizutani M."/>
            <person name="Mochizuki N."/>
            <person name="Monte I."/>
            <person name="Mosher R."/>
            <person name="Nagasaki H."/>
            <person name="Nakagami H."/>
            <person name="Naramoto S."/>
            <person name="Nishitani K."/>
            <person name="Ohtani M."/>
            <person name="Okamoto T."/>
            <person name="Okumura M."/>
            <person name="Phillips J."/>
            <person name="Pollak B."/>
            <person name="Reinders A."/>
            <person name="Roevekamp M."/>
            <person name="Sano R."/>
            <person name="Sawa S."/>
            <person name="Schmid M."/>
            <person name="Shirakawa M."/>
            <person name="Solano R."/>
            <person name="Spunde A."/>
            <person name="Suetsugu N."/>
            <person name="Sugano S."/>
            <person name="Sugiyama A."/>
            <person name="Sun R."/>
            <person name="Suzuki Y."/>
            <person name="Takenaka M."/>
            <person name="Takezawa D."/>
            <person name="Tomogane H."/>
            <person name="Tsuzuki M."/>
            <person name="Ueda T."/>
            <person name="Umeda M."/>
            <person name="Ward J."/>
            <person name="Watanabe Y."/>
            <person name="Yazaki K."/>
            <person name="Yokoyama R."/>
            <person name="Yoshitake Y."/>
            <person name="Yotsui I."/>
            <person name="Zachgo S."/>
            <person name="Schmutz J."/>
        </authorList>
    </citation>
    <scope>NUCLEOTIDE SEQUENCE [LARGE SCALE GENOMIC DNA]</scope>
    <source>
        <strain evidence="6">cv. B-3</strain>
    </source>
</reference>
<evidence type="ECO:0000313" key="5">
    <source>
        <dbReference type="EMBL" id="RID46633.1"/>
    </source>
</evidence>
<evidence type="ECO:0000259" key="4">
    <source>
        <dbReference type="Pfam" id="PF00304"/>
    </source>
</evidence>
<name>A0A397Y9T5_BRACM</name>
<dbReference type="InterPro" id="IPR036574">
    <property type="entry name" value="Scorpion_toxin-like_sf"/>
</dbReference>
<dbReference type="EMBL" id="CM010636">
    <property type="protein sequence ID" value="RID46633.1"/>
    <property type="molecule type" value="Genomic_DNA"/>
</dbReference>
<evidence type="ECO:0000256" key="2">
    <source>
        <dbReference type="ARBA" id="ARBA00022577"/>
    </source>
</evidence>
<dbReference type="Gene3D" id="3.30.30.10">
    <property type="entry name" value="Knottin, scorpion toxin-like"/>
    <property type="match status" value="1"/>
</dbReference>
<gene>
    <name evidence="5" type="ORF">BRARA_I03280</name>
</gene>
<keyword evidence="2" id="KW-0295">Fungicide</keyword>
<dbReference type="AlphaFoldDB" id="A0A397Y9T5"/>
<evidence type="ECO:0000313" key="6">
    <source>
        <dbReference type="Proteomes" id="UP000264353"/>
    </source>
</evidence>
<dbReference type="Pfam" id="PF00304">
    <property type="entry name" value="Gamma-thionin"/>
    <property type="match status" value="1"/>
</dbReference>
<proteinExistence type="predicted"/>
<organism evidence="5 6">
    <name type="scientific">Brassica campestris</name>
    <name type="common">Field mustard</name>
    <dbReference type="NCBI Taxonomy" id="3711"/>
    <lineage>
        <taxon>Eukaryota</taxon>
        <taxon>Viridiplantae</taxon>
        <taxon>Streptophyta</taxon>
        <taxon>Embryophyta</taxon>
        <taxon>Tracheophyta</taxon>
        <taxon>Spermatophyta</taxon>
        <taxon>Magnoliopsida</taxon>
        <taxon>eudicotyledons</taxon>
        <taxon>Gunneridae</taxon>
        <taxon>Pentapetalae</taxon>
        <taxon>rosids</taxon>
        <taxon>malvids</taxon>
        <taxon>Brassicales</taxon>
        <taxon>Brassicaceae</taxon>
        <taxon>Brassiceae</taxon>
        <taxon>Brassica</taxon>
    </lineage>
</organism>
<dbReference type="SUPFAM" id="SSF57095">
    <property type="entry name" value="Scorpion toxin-like"/>
    <property type="match status" value="1"/>
</dbReference>
<feature type="domain" description="Knottins-like" evidence="4">
    <location>
        <begin position="21"/>
        <end position="64"/>
    </location>
</feature>
<protein>
    <recommendedName>
        <fullName evidence="4">Knottins-like domain-containing protein</fullName>
    </recommendedName>
</protein>
<sequence length="65" mass="7645">MKSFLKLISKLFFLFILLAGQANSIDFREMCLKWRNCKQVFISEGFHDGCCRGFIRKCVCKKPCF</sequence>
<accession>A0A397Y9T5</accession>
<dbReference type="Proteomes" id="UP000264353">
    <property type="component" value="Chromosome A9"/>
</dbReference>
<keyword evidence="1" id="KW-0929">Antimicrobial</keyword>
<feature type="signal peptide" evidence="3">
    <location>
        <begin position="1"/>
        <end position="24"/>
    </location>
</feature>
<evidence type="ECO:0000256" key="1">
    <source>
        <dbReference type="ARBA" id="ARBA00022529"/>
    </source>
</evidence>
<dbReference type="InterPro" id="IPR003614">
    <property type="entry name" value="Knottins"/>
</dbReference>
<feature type="chain" id="PRO_5017175462" description="Knottins-like domain-containing protein" evidence="3">
    <location>
        <begin position="25"/>
        <end position="65"/>
    </location>
</feature>